<evidence type="ECO:0000256" key="1">
    <source>
        <dbReference type="SAM" id="Coils"/>
    </source>
</evidence>
<proteinExistence type="predicted"/>
<dbReference type="EnsemblMetazoa" id="G33767.1">
    <property type="protein sequence ID" value="G33767.1:cds"/>
    <property type="gene ID" value="G33767"/>
</dbReference>
<protein>
    <submittedName>
        <fullName evidence="3">Uncharacterized protein</fullName>
    </submittedName>
</protein>
<sequence length="233" mass="27457">MCCYREIPSNQEALSKIDDLDLTIRLPDINPTQNKTTENGLCEITQVLRDRLEFSKKRESLIHGNRTGRYPSWYGVNTKCFLNLPNKQEDEKFRGFWKELTDAIQKQASQKVIDFLSNQIKEKENEANRIRTETIKKIGFATQESSSIRKQLDKDVLQLHEENTKELEEFRRHLNAMQQNSPSTSKSTPLSRTPGKPPNFPRKDRNYHNRRTTGPAYRPQENKSYFKRRSYPY</sequence>
<feature type="compositionally biased region" description="Polar residues" evidence="2">
    <location>
        <begin position="176"/>
        <end position="191"/>
    </location>
</feature>
<evidence type="ECO:0000313" key="3">
    <source>
        <dbReference type="EnsemblMetazoa" id="G33767.1:cds"/>
    </source>
</evidence>
<dbReference type="Proteomes" id="UP000005408">
    <property type="component" value="Unassembled WGS sequence"/>
</dbReference>
<feature type="coiled-coil region" evidence="1">
    <location>
        <begin position="106"/>
        <end position="133"/>
    </location>
</feature>
<evidence type="ECO:0000313" key="4">
    <source>
        <dbReference type="Proteomes" id="UP000005408"/>
    </source>
</evidence>
<reference evidence="3" key="1">
    <citation type="submission" date="2022-08" db="UniProtKB">
        <authorList>
            <consortium name="EnsemblMetazoa"/>
        </authorList>
    </citation>
    <scope>IDENTIFICATION</scope>
    <source>
        <strain evidence="3">05x7-T-G4-1.051#20</strain>
    </source>
</reference>
<evidence type="ECO:0000256" key="2">
    <source>
        <dbReference type="SAM" id="MobiDB-lite"/>
    </source>
</evidence>
<feature type="region of interest" description="Disordered" evidence="2">
    <location>
        <begin position="176"/>
        <end position="233"/>
    </location>
</feature>
<dbReference type="AlphaFoldDB" id="A0A8W8MLR4"/>
<organism evidence="3 4">
    <name type="scientific">Magallana gigas</name>
    <name type="common">Pacific oyster</name>
    <name type="synonym">Crassostrea gigas</name>
    <dbReference type="NCBI Taxonomy" id="29159"/>
    <lineage>
        <taxon>Eukaryota</taxon>
        <taxon>Metazoa</taxon>
        <taxon>Spiralia</taxon>
        <taxon>Lophotrochozoa</taxon>
        <taxon>Mollusca</taxon>
        <taxon>Bivalvia</taxon>
        <taxon>Autobranchia</taxon>
        <taxon>Pteriomorphia</taxon>
        <taxon>Ostreida</taxon>
        <taxon>Ostreoidea</taxon>
        <taxon>Ostreidae</taxon>
        <taxon>Magallana</taxon>
    </lineage>
</organism>
<keyword evidence="1" id="KW-0175">Coiled coil</keyword>
<accession>A0A8W8MLR4</accession>
<name>A0A8W8MLR4_MAGGI</name>
<keyword evidence="4" id="KW-1185">Reference proteome</keyword>